<reference evidence="5" key="1">
    <citation type="journal article" date="2022" name="IScience">
        <title>Evolution of zygomycete secretomes and the origins of terrestrial fungal ecologies.</title>
        <authorList>
            <person name="Chang Y."/>
            <person name="Wang Y."/>
            <person name="Mondo S."/>
            <person name="Ahrendt S."/>
            <person name="Andreopoulos W."/>
            <person name="Barry K."/>
            <person name="Beard J."/>
            <person name="Benny G.L."/>
            <person name="Blankenship S."/>
            <person name="Bonito G."/>
            <person name="Cuomo C."/>
            <person name="Desiro A."/>
            <person name="Gervers K.A."/>
            <person name="Hundley H."/>
            <person name="Kuo A."/>
            <person name="LaButti K."/>
            <person name="Lang B.F."/>
            <person name="Lipzen A."/>
            <person name="O'Donnell K."/>
            <person name="Pangilinan J."/>
            <person name="Reynolds N."/>
            <person name="Sandor L."/>
            <person name="Smith M.E."/>
            <person name="Tsang A."/>
            <person name="Grigoriev I.V."/>
            <person name="Stajich J.E."/>
            <person name="Spatafora J.W."/>
        </authorList>
    </citation>
    <scope>NUCLEOTIDE SEQUENCE</scope>
    <source>
        <strain evidence="5">RSA 2281</strain>
    </source>
</reference>
<organism evidence="5 6">
    <name type="scientific">Phascolomyces articulosus</name>
    <dbReference type="NCBI Taxonomy" id="60185"/>
    <lineage>
        <taxon>Eukaryota</taxon>
        <taxon>Fungi</taxon>
        <taxon>Fungi incertae sedis</taxon>
        <taxon>Mucoromycota</taxon>
        <taxon>Mucoromycotina</taxon>
        <taxon>Mucoromycetes</taxon>
        <taxon>Mucorales</taxon>
        <taxon>Lichtheimiaceae</taxon>
        <taxon>Phascolomyces</taxon>
    </lineage>
</organism>
<dbReference type="InterPro" id="IPR013087">
    <property type="entry name" value="Znf_C2H2_type"/>
</dbReference>
<keyword evidence="3" id="KW-1133">Transmembrane helix</keyword>
<feature type="transmembrane region" description="Helical" evidence="3">
    <location>
        <begin position="795"/>
        <end position="815"/>
    </location>
</feature>
<dbReference type="EMBL" id="JAIXMP010000029">
    <property type="protein sequence ID" value="KAI9251874.1"/>
    <property type="molecule type" value="Genomic_DNA"/>
</dbReference>
<dbReference type="InterPro" id="IPR011043">
    <property type="entry name" value="Gal_Oxase/kelch_b-propeller"/>
</dbReference>
<feature type="compositionally biased region" description="Polar residues" evidence="2">
    <location>
        <begin position="1064"/>
        <end position="1078"/>
    </location>
</feature>
<sequence>MVSKHQAKEINHHDPECKKCNIKFTRRRDLFRHLQSSKAHRNENTAYYNVDPELRSPFTIDYRVLSATFVRNNILYFYGGSGPRTTVPFRQIVPYFQSIEMNPINGSVVYSTVMTNQGNDTIEQQQQQQPYDNYTAGSAAVLLSDNERVLFFGGIRNPNRAEEVEGNLALYLDQYDFRTQTWTSLPVQLAPQYIGSSSVLAPPRNRVYLGATLAPNGKVYISNGRPIGNVTDTYDFWEYDPEVGTFSPIPEAGLFIPDTYMYYYPYQGGTVTLPDGRILYVTDISNYIRIFDTNTNQLIHQEVKGYENIYGGSARSLNTSLSMTDIRYGGYATLAPNHPSHVYFYGGCIMYEVNEECRNDIVILDIENWTWILPTTKTQGIPPRGRYLPTGGVVNINDENYMIITHGYSSTARWFNDINVLRLPSSNDINNNETEKFMWVTNITDNAIMTEGTDAGDYYSNLFSNETQAKNFQNMTTTLVAGDIVGIVIGCITAISVVILVLCRWDFNVVTAVTETGRYLIWDPRVGEPSWAEAAHLVTKILLCCIFAAYITYTAILISESPISTLTLITTADRIYFPDIRICVQGFSSVSYLNFESDSTIAPLQAMDSGFIRQLEQTQLGHEQNMTHGPLLCWLFVPPKDTFYLTRREVRDGGVLRIVFDGQLADEGEADIYVELYPHGANPNLVVYESMDQPNLSKQDLEDWMRIEFNDIKTGNNRYRASYRTSTSISFQERTRRYLTEASWNTVGFASIYESQSELVTSFQTTIPNNDTIAGTVFDFYPTSVMSTTLQEQRIYTLFTTIGPVAGILGLLFMFDRLLFGARPRSPWGVVHRMSMGMFRDSLHKQLRKTFGFLHRPIPFIDPVDNRLFTNHEPMMDVHGLARRKKRNNIDNDDEDDENTSYRNSQLSNDQYILSSIPPSEESSLSSRQPSYYYQQRRTNSNITYHNSGKRIYSNNTSTTREVKNEAITTPDVLKEEEMMSPSGSSAGNRTLVPSASLDLSHGERIQALEDLVYEQQQEMIEQQRRFQLMELMLKAYYIAPEILENLNNAHDDSSLLSSSHQQNRTNHSPSKGSRTPWTNLFHRRQRRQQHASTTTIATETTAESHLYGVRTSSRAISEDVNLLP</sequence>
<dbReference type="PROSITE" id="PS50157">
    <property type="entry name" value="ZINC_FINGER_C2H2_2"/>
    <property type="match status" value="1"/>
</dbReference>
<reference evidence="5" key="2">
    <citation type="submission" date="2023-02" db="EMBL/GenBank/DDBJ databases">
        <authorList>
            <consortium name="DOE Joint Genome Institute"/>
            <person name="Mondo S.J."/>
            <person name="Chang Y."/>
            <person name="Wang Y."/>
            <person name="Ahrendt S."/>
            <person name="Andreopoulos W."/>
            <person name="Barry K."/>
            <person name="Beard J."/>
            <person name="Benny G.L."/>
            <person name="Blankenship S."/>
            <person name="Bonito G."/>
            <person name="Cuomo C."/>
            <person name="Desiro A."/>
            <person name="Gervers K.A."/>
            <person name="Hundley H."/>
            <person name="Kuo A."/>
            <person name="LaButti K."/>
            <person name="Lang B.F."/>
            <person name="Lipzen A."/>
            <person name="O'Donnell K."/>
            <person name="Pangilinan J."/>
            <person name="Reynolds N."/>
            <person name="Sandor L."/>
            <person name="Smith M.W."/>
            <person name="Tsang A."/>
            <person name="Grigoriev I.V."/>
            <person name="Stajich J.E."/>
            <person name="Spatafora J.W."/>
        </authorList>
    </citation>
    <scope>NUCLEOTIDE SEQUENCE</scope>
    <source>
        <strain evidence="5">RSA 2281</strain>
    </source>
</reference>
<evidence type="ECO:0000313" key="5">
    <source>
        <dbReference type="EMBL" id="KAI9251874.1"/>
    </source>
</evidence>
<dbReference type="AlphaFoldDB" id="A0AAD5K2G7"/>
<evidence type="ECO:0000313" key="6">
    <source>
        <dbReference type="Proteomes" id="UP001209540"/>
    </source>
</evidence>
<feature type="compositionally biased region" description="Polar residues" evidence="2">
    <location>
        <begin position="901"/>
        <end position="911"/>
    </location>
</feature>
<feature type="region of interest" description="Disordered" evidence="2">
    <location>
        <begin position="881"/>
        <end position="911"/>
    </location>
</feature>
<evidence type="ECO:0000256" key="3">
    <source>
        <dbReference type="SAM" id="Phobius"/>
    </source>
</evidence>
<accession>A0AAD5K2G7</accession>
<dbReference type="Proteomes" id="UP001209540">
    <property type="component" value="Unassembled WGS sequence"/>
</dbReference>
<dbReference type="GO" id="GO:0008270">
    <property type="term" value="F:zinc ion binding"/>
    <property type="evidence" value="ECO:0007669"/>
    <property type="project" value="UniProtKB-KW"/>
</dbReference>
<keyword evidence="3" id="KW-0472">Membrane</keyword>
<dbReference type="Gene3D" id="2.120.10.80">
    <property type="entry name" value="Kelch-type beta propeller"/>
    <property type="match status" value="2"/>
</dbReference>
<dbReference type="SUPFAM" id="SSF50965">
    <property type="entry name" value="Galactose oxidase, central domain"/>
    <property type="match status" value="2"/>
</dbReference>
<keyword evidence="1" id="KW-0862">Zinc</keyword>
<comment type="caution">
    <text evidence="5">The sequence shown here is derived from an EMBL/GenBank/DDBJ whole genome shotgun (WGS) entry which is preliminary data.</text>
</comment>
<name>A0AAD5K2G7_9FUNG</name>
<keyword evidence="1" id="KW-0479">Metal-binding</keyword>
<feature type="domain" description="C2H2-type" evidence="4">
    <location>
        <begin position="15"/>
        <end position="45"/>
    </location>
</feature>
<evidence type="ECO:0000259" key="4">
    <source>
        <dbReference type="PROSITE" id="PS50157"/>
    </source>
</evidence>
<feature type="transmembrane region" description="Helical" evidence="3">
    <location>
        <begin position="479"/>
        <end position="502"/>
    </location>
</feature>
<evidence type="ECO:0000256" key="1">
    <source>
        <dbReference type="PROSITE-ProRule" id="PRU00042"/>
    </source>
</evidence>
<protein>
    <recommendedName>
        <fullName evidence="4">C2H2-type domain-containing protein</fullName>
    </recommendedName>
</protein>
<keyword evidence="6" id="KW-1185">Reference proteome</keyword>
<keyword evidence="1" id="KW-0863">Zinc-finger</keyword>
<evidence type="ECO:0000256" key="2">
    <source>
        <dbReference type="SAM" id="MobiDB-lite"/>
    </source>
</evidence>
<dbReference type="InterPro" id="IPR015915">
    <property type="entry name" value="Kelch-typ_b-propeller"/>
</dbReference>
<gene>
    <name evidence="5" type="ORF">BDA99DRAFT_608005</name>
</gene>
<proteinExistence type="predicted"/>
<feature type="region of interest" description="Disordered" evidence="2">
    <location>
        <begin position="1053"/>
        <end position="1078"/>
    </location>
</feature>
<keyword evidence="3" id="KW-0812">Transmembrane</keyword>